<gene>
    <name evidence="1" type="ORF">CLV62_11112</name>
</gene>
<dbReference type="AlphaFoldDB" id="A0A2V3PNJ7"/>
<dbReference type="Proteomes" id="UP000247973">
    <property type="component" value="Unassembled WGS sequence"/>
</dbReference>
<evidence type="ECO:0000313" key="2">
    <source>
        <dbReference type="Proteomes" id="UP000247973"/>
    </source>
</evidence>
<proteinExistence type="predicted"/>
<protein>
    <submittedName>
        <fullName evidence="1">Uncharacterized protein</fullName>
    </submittedName>
</protein>
<dbReference type="EMBL" id="QICL01000011">
    <property type="protein sequence ID" value="PXV64055.1"/>
    <property type="molecule type" value="Genomic_DNA"/>
</dbReference>
<organism evidence="1 2">
    <name type="scientific">Dysgonomonas alginatilytica</name>
    <dbReference type="NCBI Taxonomy" id="1605892"/>
    <lineage>
        <taxon>Bacteria</taxon>
        <taxon>Pseudomonadati</taxon>
        <taxon>Bacteroidota</taxon>
        <taxon>Bacteroidia</taxon>
        <taxon>Bacteroidales</taxon>
        <taxon>Dysgonomonadaceae</taxon>
        <taxon>Dysgonomonas</taxon>
    </lineage>
</organism>
<accession>A0A2V3PNJ7</accession>
<name>A0A2V3PNJ7_9BACT</name>
<comment type="caution">
    <text evidence="1">The sequence shown here is derived from an EMBL/GenBank/DDBJ whole genome shotgun (WGS) entry which is preliminary data.</text>
</comment>
<evidence type="ECO:0000313" key="1">
    <source>
        <dbReference type="EMBL" id="PXV64055.1"/>
    </source>
</evidence>
<reference evidence="1 2" key="1">
    <citation type="submission" date="2018-03" db="EMBL/GenBank/DDBJ databases">
        <title>Genomic Encyclopedia of Archaeal and Bacterial Type Strains, Phase II (KMG-II): from individual species to whole genera.</title>
        <authorList>
            <person name="Goeker M."/>
        </authorList>
    </citation>
    <scope>NUCLEOTIDE SEQUENCE [LARGE SCALE GENOMIC DNA]</scope>
    <source>
        <strain evidence="1 2">DSM 100214</strain>
    </source>
</reference>
<sequence>MINKYKTKVVKFHHVETPLYLRILDKIQYGLQNKSKSA</sequence>
<keyword evidence="2" id="KW-1185">Reference proteome</keyword>